<gene>
    <name evidence="2" type="ORF">HMPREF1015_01051</name>
</gene>
<comment type="caution">
    <text evidence="2">The sequence shown here is derived from an EMBL/GenBank/DDBJ whole genome shotgun (WGS) entry which is preliminary data.</text>
</comment>
<dbReference type="EMBL" id="ACWF01000005">
    <property type="protein sequence ID" value="EHL79629.1"/>
    <property type="molecule type" value="Genomic_DNA"/>
</dbReference>
<dbReference type="PATRIC" id="fig|665952.3.peg.162"/>
<accession>G9QGZ2</accession>
<keyword evidence="1" id="KW-0472">Membrane</keyword>
<protein>
    <submittedName>
        <fullName evidence="2">Uncharacterized protein</fullName>
    </submittedName>
</protein>
<name>G9QGZ2_9BACI</name>
<organism evidence="2 3">
    <name type="scientific">Bacillus smithii 7_3_47FAA</name>
    <dbReference type="NCBI Taxonomy" id="665952"/>
    <lineage>
        <taxon>Bacteria</taxon>
        <taxon>Bacillati</taxon>
        <taxon>Bacillota</taxon>
        <taxon>Bacilli</taxon>
        <taxon>Bacillales</taxon>
        <taxon>Bacillaceae</taxon>
        <taxon>Bacillus</taxon>
    </lineage>
</organism>
<dbReference type="AlphaFoldDB" id="G9QGZ2"/>
<keyword evidence="1" id="KW-0812">Transmembrane</keyword>
<evidence type="ECO:0000313" key="2">
    <source>
        <dbReference type="EMBL" id="EHL79629.1"/>
    </source>
</evidence>
<dbReference type="HOGENOM" id="CLU_2231171_0_0_9"/>
<evidence type="ECO:0000313" key="3">
    <source>
        <dbReference type="Proteomes" id="UP000011747"/>
    </source>
</evidence>
<feature type="transmembrane region" description="Helical" evidence="1">
    <location>
        <begin position="12"/>
        <end position="35"/>
    </location>
</feature>
<dbReference type="Proteomes" id="UP000011747">
    <property type="component" value="Unassembled WGS sequence"/>
</dbReference>
<evidence type="ECO:0000256" key="1">
    <source>
        <dbReference type="SAM" id="Phobius"/>
    </source>
</evidence>
<keyword evidence="1" id="KW-1133">Transmembrane helix</keyword>
<sequence>MITIMSDNLTDLAFYSLYMSLVLHFVFALTLHWIVKYSSKKTCYTIAERTTQETVLLSIKQNTILPAVRFVSWLPKSVCRKESTRDNEDHYIPSLSAASVWNFSY</sequence>
<proteinExistence type="predicted"/>
<keyword evidence="3" id="KW-1185">Reference proteome</keyword>
<reference evidence="2 3" key="1">
    <citation type="submission" date="2011-09" db="EMBL/GenBank/DDBJ databases">
        <title>The Genome Sequence of Bacillus smithii 7_3_47FAA.</title>
        <authorList>
            <consortium name="The Broad Institute Genome Sequencing Platform"/>
            <person name="Earl A."/>
            <person name="Ward D."/>
            <person name="Feldgarden M."/>
            <person name="Gevers D."/>
            <person name="Daigneault M."/>
            <person name="Strauss J."/>
            <person name="Allen-Vercoe E."/>
            <person name="Young S.K."/>
            <person name="Zeng Q."/>
            <person name="Gargeya S."/>
            <person name="Fitzgerald M."/>
            <person name="Haas B."/>
            <person name="Abouelleil A."/>
            <person name="Alvarado L."/>
            <person name="Arachchi H.M."/>
            <person name="Berlin A."/>
            <person name="Brown A."/>
            <person name="Chapman S.B."/>
            <person name="Chen Z."/>
            <person name="Dunbar C."/>
            <person name="Freedman E."/>
            <person name="Gearin G."/>
            <person name="Goldberg J."/>
            <person name="Griggs A."/>
            <person name="Gujja S."/>
            <person name="Heiman D."/>
            <person name="Howarth C."/>
            <person name="Larson L."/>
            <person name="Lui A."/>
            <person name="MacDonald P.J.P."/>
            <person name="Montmayeur A."/>
            <person name="Murphy C."/>
            <person name="Neiman D."/>
            <person name="Pearson M."/>
            <person name="Priest M."/>
            <person name="Roberts A."/>
            <person name="Saif S."/>
            <person name="Shea T."/>
            <person name="Shenoy N."/>
            <person name="Sisk P."/>
            <person name="Stolte C."/>
            <person name="Sykes S."/>
            <person name="Wortman J."/>
            <person name="Nusbaum C."/>
            <person name="Birren B."/>
        </authorList>
    </citation>
    <scope>NUCLEOTIDE SEQUENCE [LARGE SCALE GENOMIC DNA]</scope>
    <source>
        <strain evidence="2 3">7_3_47FAA</strain>
    </source>
</reference>
<dbReference type="RefSeq" id="WP_003352439.1">
    <property type="nucleotide sequence ID" value="NZ_JH414740.1"/>
</dbReference>